<name>A0A485M028_9ZZZZ</name>
<dbReference type="AlphaFoldDB" id="A0A485M028"/>
<organism evidence="1">
    <name type="scientific">anaerobic digester metagenome</name>
    <dbReference type="NCBI Taxonomy" id="1263854"/>
    <lineage>
        <taxon>unclassified sequences</taxon>
        <taxon>metagenomes</taxon>
        <taxon>ecological metagenomes</taxon>
    </lineage>
</organism>
<reference evidence="1" key="1">
    <citation type="submission" date="2019-03" db="EMBL/GenBank/DDBJ databases">
        <authorList>
            <person name="Hao L."/>
        </authorList>
    </citation>
    <scope>NUCLEOTIDE SEQUENCE</scope>
</reference>
<protein>
    <submittedName>
        <fullName evidence="1">Uncharacterized protein</fullName>
    </submittedName>
</protein>
<proteinExistence type="predicted"/>
<dbReference type="EMBL" id="CAADRM010000080">
    <property type="protein sequence ID" value="VFU13470.1"/>
    <property type="molecule type" value="Genomic_DNA"/>
</dbReference>
<evidence type="ECO:0000313" key="1">
    <source>
        <dbReference type="EMBL" id="VFU13470.1"/>
    </source>
</evidence>
<accession>A0A485M028</accession>
<gene>
    <name evidence="1" type="ORF">SCFA_190024</name>
</gene>
<sequence length="60" mass="6700">MSYAASLPQVITAGICYKHAISIKGSDTHSLREGRMGIPRRGRVRLLHYVTVYEGKVQQV</sequence>